<keyword evidence="4 6" id="KW-0472">Membrane</keyword>
<dbReference type="EMBL" id="JAVDWE010000006">
    <property type="protein sequence ID" value="MDR7094774.1"/>
    <property type="molecule type" value="Genomic_DNA"/>
</dbReference>
<evidence type="ECO:0000256" key="1">
    <source>
        <dbReference type="ARBA" id="ARBA00022475"/>
    </source>
</evidence>
<keyword evidence="1" id="KW-1003">Cell membrane</keyword>
<dbReference type="Pfam" id="PF07584">
    <property type="entry name" value="BatA"/>
    <property type="match status" value="1"/>
</dbReference>
<keyword evidence="9" id="KW-1185">Reference proteome</keyword>
<evidence type="ECO:0000256" key="5">
    <source>
        <dbReference type="SAM" id="MobiDB-lite"/>
    </source>
</evidence>
<evidence type="ECO:0000256" key="3">
    <source>
        <dbReference type="ARBA" id="ARBA00022989"/>
    </source>
</evidence>
<dbReference type="PROSITE" id="PS50234">
    <property type="entry name" value="VWFA"/>
    <property type="match status" value="1"/>
</dbReference>
<feature type="domain" description="VWFA" evidence="7">
    <location>
        <begin position="93"/>
        <end position="316"/>
    </location>
</feature>
<organism evidence="8 9">
    <name type="scientific">Hydrogenophaga laconesensis</name>
    <dbReference type="NCBI Taxonomy" id="1805971"/>
    <lineage>
        <taxon>Bacteria</taxon>
        <taxon>Pseudomonadati</taxon>
        <taxon>Pseudomonadota</taxon>
        <taxon>Betaproteobacteria</taxon>
        <taxon>Burkholderiales</taxon>
        <taxon>Comamonadaceae</taxon>
        <taxon>Hydrogenophaga</taxon>
    </lineage>
</organism>
<evidence type="ECO:0000256" key="2">
    <source>
        <dbReference type="ARBA" id="ARBA00022692"/>
    </source>
</evidence>
<dbReference type="SMART" id="SM00327">
    <property type="entry name" value="VWA"/>
    <property type="match status" value="1"/>
</dbReference>
<evidence type="ECO:0000313" key="9">
    <source>
        <dbReference type="Proteomes" id="UP001265550"/>
    </source>
</evidence>
<evidence type="ECO:0000256" key="6">
    <source>
        <dbReference type="SAM" id="Phobius"/>
    </source>
</evidence>
<feature type="region of interest" description="Disordered" evidence="5">
    <location>
        <begin position="194"/>
        <end position="225"/>
    </location>
</feature>
<dbReference type="Gene3D" id="3.40.50.410">
    <property type="entry name" value="von Willebrand factor, type A domain"/>
    <property type="match status" value="1"/>
</dbReference>
<accession>A0ABU1VBD3</accession>
<name>A0ABU1VBD3_9BURK</name>
<dbReference type="InterPro" id="IPR024163">
    <property type="entry name" value="Aerotolerance_reg_N"/>
</dbReference>
<dbReference type="InterPro" id="IPR002035">
    <property type="entry name" value="VWF_A"/>
</dbReference>
<evidence type="ECO:0000256" key="4">
    <source>
        <dbReference type="ARBA" id="ARBA00023136"/>
    </source>
</evidence>
<feature type="transmembrane region" description="Helical" evidence="6">
    <location>
        <begin position="329"/>
        <end position="352"/>
    </location>
</feature>
<gene>
    <name evidence="8" type="ORF">J2X09_002517</name>
</gene>
<evidence type="ECO:0000259" key="7">
    <source>
        <dbReference type="PROSITE" id="PS50234"/>
    </source>
</evidence>
<dbReference type="InterPro" id="IPR050768">
    <property type="entry name" value="UPF0353/GerABKA_families"/>
</dbReference>
<comment type="caution">
    <text evidence="8">The sequence shown here is derived from an EMBL/GenBank/DDBJ whole genome shotgun (WGS) entry which is preliminary data.</text>
</comment>
<feature type="compositionally biased region" description="Basic and acidic residues" evidence="5">
    <location>
        <begin position="207"/>
        <end position="218"/>
    </location>
</feature>
<feature type="transmembrane region" description="Helical" evidence="6">
    <location>
        <begin position="14"/>
        <end position="32"/>
    </location>
</feature>
<dbReference type="PANTHER" id="PTHR22550">
    <property type="entry name" value="SPORE GERMINATION PROTEIN"/>
    <property type="match status" value="1"/>
</dbReference>
<reference evidence="8 9" key="1">
    <citation type="submission" date="2023-07" db="EMBL/GenBank/DDBJ databases">
        <title>Sorghum-associated microbial communities from plants grown in Nebraska, USA.</title>
        <authorList>
            <person name="Schachtman D."/>
        </authorList>
    </citation>
    <scope>NUCLEOTIDE SEQUENCE [LARGE SCALE GENOMIC DNA]</scope>
    <source>
        <strain evidence="8 9">BE240</strain>
    </source>
</reference>
<proteinExistence type="predicted"/>
<dbReference type="Pfam" id="PF13519">
    <property type="entry name" value="VWA_2"/>
    <property type="match status" value="1"/>
</dbReference>
<evidence type="ECO:0000313" key="8">
    <source>
        <dbReference type="EMBL" id="MDR7094774.1"/>
    </source>
</evidence>
<keyword evidence="2 6" id="KW-0812">Transmembrane</keyword>
<sequence length="356" mass="38851">MMNNWPVTFLWPQLLWLLLALPLLVLLYVWLLRRRKQAALRFASLSIVREAMGKGPGWRRHVPPVLLLTAIALMLLASARPMATIVLPSNQQTIILAMDVSGSMRAEDVQPNRLVASQNAAKAFLAELPRHVKVGIVAFAGSAQVVQPVTLSREDLVAAIDKFQLQRATAIGSAIVVALSELFPEQRINLGDMTYSRNTDPFAPKGRSLDQPKPDDKPFTPVAPGSHSSAAIILLTDGQRTTGVDTAEAAKMAAERGVRVYTVGVGTVDGEIIGFEGWSMRVRLDEESLKEVARATQAEYFYAGTAENLKKVYETLSSKLTVEKRETEISGLLALAASLLALISAGLSVLWFNRIL</sequence>
<dbReference type="SUPFAM" id="SSF53300">
    <property type="entry name" value="vWA-like"/>
    <property type="match status" value="1"/>
</dbReference>
<dbReference type="Proteomes" id="UP001265550">
    <property type="component" value="Unassembled WGS sequence"/>
</dbReference>
<dbReference type="InterPro" id="IPR036465">
    <property type="entry name" value="vWFA_dom_sf"/>
</dbReference>
<dbReference type="Pfam" id="PF00092">
    <property type="entry name" value="VWA"/>
    <property type="match status" value="1"/>
</dbReference>
<protein>
    <submittedName>
        <fullName evidence="8">Ca-activated chloride channel family protein</fullName>
    </submittedName>
</protein>
<dbReference type="PANTHER" id="PTHR22550:SF5">
    <property type="entry name" value="LEUCINE ZIPPER PROTEIN 4"/>
    <property type="match status" value="1"/>
</dbReference>
<keyword evidence="3 6" id="KW-1133">Transmembrane helix</keyword>